<dbReference type="GO" id="GO:0032153">
    <property type="term" value="C:cell division site"/>
    <property type="evidence" value="ECO:0007669"/>
    <property type="project" value="UniProtKB-UniRule"/>
</dbReference>
<evidence type="ECO:0000256" key="1">
    <source>
        <dbReference type="ARBA" id="ARBA00004370"/>
    </source>
</evidence>
<feature type="transmembrane region" description="Helical" evidence="8">
    <location>
        <begin position="53"/>
        <end position="71"/>
    </location>
</feature>
<protein>
    <recommendedName>
        <fullName evidence="8">Cell division protein DivIB</fullName>
    </recommendedName>
</protein>
<name>A0A4S2BUF1_9LACO</name>
<sequence>MAKRRVTKIDPRKELSPYINHQSTKNKRKKNTKVSASLSNLHAERRRSLFRRLGSIVVISLIAIIGLGYYVSPLANIGSVRVEGADDLSSKAIVASSGIKASDKVFDYLFNQKSVNNKLVKKYPEIKSVNIKLSHFNQLTLQVKEYSTLGYLKVGNKYRKILANDKLGTRAISWSKADQDKPIFIGTNHESSLKEDLKLFNSFPASFKKEVKVLSGNTRRKSQIILVMKDGNVVIGNITTLKDKIKYYNAIKEKAGKNSLIDLEIGAFSRPLTSSEKRAYDIT</sequence>
<keyword evidence="3 8" id="KW-0132">Cell division</keyword>
<evidence type="ECO:0000259" key="10">
    <source>
        <dbReference type="PROSITE" id="PS51779"/>
    </source>
</evidence>
<evidence type="ECO:0000256" key="5">
    <source>
        <dbReference type="ARBA" id="ARBA00022989"/>
    </source>
</evidence>
<keyword evidence="7 8" id="KW-0131">Cell cycle</keyword>
<dbReference type="RefSeq" id="WP_004042872.1">
    <property type="nucleotide sequence ID" value="NZ_AQFR02000003.1"/>
</dbReference>
<evidence type="ECO:0000313" key="12">
    <source>
        <dbReference type="Proteomes" id="UP000309117"/>
    </source>
</evidence>
<evidence type="ECO:0000313" key="11">
    <source>
        <dbReference type="EMBL" id="TGY17784.1"/>
    </source>
</evidence>
<dbReference type="Gene3D" id="3.40.50.10960">
    <property type="match status" value="1"/>
</dbReference>
<feature type="domain" description="POTRA" evidence="10">
    <location>
        <begin position="75"/>
        <end position="146"/>
    </location>
</feature>
<gene>
    <name evidence="8" type="primary">divIB</name>
    <name evidence="11" type="ORF">E5351_01340</name>
</gene>
<dbReference type="EMBL" id="SRYV01000001">
    <property type="protein sequence ID" value="TGY17784.1"/>
    <property type="molecule type" value="Genomic_DNA"/>
</dbReference>
<keyword evidence="4 8" id="KW-0812">Transmembrane</keyword>
<evidence type="ECO:0000256" key="8">
    <source>
        <dbReference type="HAMAP-Rule" id="MF_00912"/>
    </source>
</evidence>
<proteinExistence type="inferred from homology"/>
<comment type="subcellular location">
    <subcellularLocation>
        <location evidence="8">Cell membrane</location>
        <topology evidence="8">Single-pass type II membrane protein</topology>
    </subcellularLocation>
    <subcellularLocation>
        <location evidence="1">Membrane</location>
    </subcellularLocation>
    <text evidence="8">Localizes to the division septum.</text>
</comment>
<dbReference type="GO" id="GO:0043093">
    <property type="term" value="P:FtsZ-dependent cytokinesis"/>
    <property type="evidence" value="ECO:0007669"/>
    <property type="project" value="UniProtKB-UniRule"/>
</dbReference>
<dbReference type="InterPro" id="IPR034746">
    <property type="entry name" value="POTRA"/>
</dbReference>
<dbReference type="PROSITE" id="PS51779">
    <property type="entry name" value="POTRA"/>
    <property type="match status" value="1"/>
</dbReference>
<dbReference type="PANTHER" id="PTHR37820">
    <property type="entry name" value="CELL DIVISION PROTEIN DIVIB"/>
    <property type="match status" value="1"/>
</dbReference>
<dbReference type="HAMAP" id="MF_00912">
    <property type="entry name" value="DivIB"/>
    <property type="match status" value="1"/>
</dbReference>
<dbReference type="InterPro" id="IPR026580">
    <property type="entry name" value="DivIB"/>
</dbReference>
<evidence type="ECO:0000256" key="2">
    <source>
        <dbReference type="ARBA" id="ARBA00022475"/>
    </source>
</evidence>
<dbReference type="GO" id="GO:0005886">
    <property type="term" value="C:plasma membrane"/>
    <property type="evidence" value="ECO:0007669"/>
    <property type="project" value="UniProtKB-SubCell"/>
</dbReference>
<evidence type="ECO:0000256" key="7">
    <source>
        <dbReference type="ARBA" id="ARBA00023306"/>
    </source>
</evidence>
<evidence type="ECO:0000256" key="6">
    <source>
        <dbReference type="ARBA" id="ARBA00023136"/>
    </source>
</evidence>
<dbReference type="InterPro" id="IPR050487">
    <property type="entry name" value="FtsQ_DivIB"/>
</dbReference>
<evidence type="ECO:0000256" key="3">
    <source>
        <dbReference type="ARBA" id="ARBA00022618"/>
    </source>
</evidence>
<dbReference type="Proteomes" id="UP000309117">
    <property type="component" value="Unassembled WGS sequence"/>
</dbReference>
<keyword evidence="5 8" id="KW-1133">Transmembrane helix</keyword>
<organism evidence="11 12">
    <name type="scientific">Lactobacillus intestinalis</name>
    <dbReference type="NCBI Taxonomy" id="151781"/>
    <lineage>
        <taxon>Bacteria</taxon>
        <taxon>Bacillati</taxon>
        <taxon>Bacillota</taxon>
        <taxon>Bacilli</taxon>
        <taxon>Lactobacillales</taxon>
        <taxon>Lactobacillaceae</taxon>
        <taxon>Lactobacillus</taxon>
    </lineage>
</organism>
<comment type="caution">
    <text evidence="11">The sequence shown here is derived from an EMBL/GenBank/DDBJ whole genome shotgun (WGS) entry which is preliminary data.</text>
</comment>
<feature type="region of interest" description="Disordered" evidence="9">
    <location>
        <begin position="1"/>
        <end position="37"/>
    </location>
</feature>
<dbReference type="Pfam" id="PF08478">
    <property type="entry name" value="POTRA_1"/>
    <property type="match status" value="1"/>
</dbReference>
<dbReference type="InterPro" id="IPR013685">
    <property type="entry name" value="POTRA_FtsQ_type"/>
</dbReference>
<evidence type="ECO:0000256" key="4">
    <source>
        <dbReference type="ARBA" id="ARBA00022692"/>
    </source>
</evidence>
<keyword evidence="6 8" id="KW-0472">Membrane</keyword>
<accession>A0A4S2BUF1</accession>
<comment type="function">
    <text evidence="8">Cell division protein that may be involved in stabilizing or promoting the assembly of the division complex.</text>
</comment>
<dbReference type="AlphaFoldDB" id="A0A4S2BUF1"/>
<keyword evidence="2 8" id="KW-1003">Cell membrane</keyword>
<comment type="similarity">
    <text evidence="8">Belongs to the FtsQ/DivIB family. DivIB subfamily.</text>
</comment>
<dbReference type="PANTHER" id="PTHR37820:SF1">
    <property type="entry name" value="CELL DIVISION PROTEIN FTSQ"/>
    <property type="match status" value="1"/>
</dbReference>
<evidence type="ECO:0000256" key="9">
    <source>
        <dbReference type="SAM" id="MobiDB-lite"/>
    </source>
</evidence>
<reference evidence="11 12" key="1">
    <citation type="submission" date="2019-04" db="EMBL/GenBank/DDBJ databases">
        <title>Microbes associate with the intestines of laboratory mice.</title>
        <authorList>
            <person name="Navarre W."/>
            <person name="Wong E."/>
            <person name="Huang K."/>
            <person name="Tropini C."/>
            <person name="Ng K."/>
            <person name="Yu B."/>
        </authorList>
    </citation>
    <scope>NUCLEOTIDE SEQUENCE [LARGE SCALE GENOMIC DNA]</scope>
    <source>
        <strain evidence="11 12">NM61_E11</strain>
    </source>
</reference>